<dbReference type="Gene3D" id="2.40.170.20">
    <property type="entry name" value="TonB-dependent receptor, beta-barrel domain"/>
    <property type="match status" value="1"/>
</dbReference>
<evidence type="ECO:0000256" key="7">
    <source>
        <dbReference type="ARBA" id="ARBA00023136"/>
    </source>
</evidence>
<dbReference type="PANTHER" id="PTHR30069:SF29">
    <property type="entry name" value="HEMOGLOBIN AND HEMOGLOBIN-HAPTOGLOBIN-BINDING PROTEIN 1-RELATED"/>
    <property type="match status" value="1"/>
</dbReference>
<evidence type="ECO:0000259" key="12">
    <source>
        <dbReference type="Pfam" id="PF00593"/>
    </source>
</evidence>
<evidence type="ECO:0000256" key="9">
    <source>
        <dbReference type="ARBA" id="ARBA00023237"/>
    </source>
</evidence>
<dbReference type="InterPro" id="IPR012910">
    <property type="entry name" value="Plug_dom"/>
</dbReference>
<comment type="caution">
    <text evidence="14">The sequence shown here is derived from an EMBL/GenBank/DDBJ whole genome shotgun (WGS) entry which is preliminary data.</text>
</comment>
<keyword evidence="9 10" id="KW-0998">Cell outer membrane</keyword>
<keyword evidence="15" id="KW-1185">Reference proteome</keyword>
<evidence type="ECO:0000256" key="10">
    <source>
        <dbReference type="PROSITE-ProRule" id="PRU01360"/>
    </source>
</evidence>
<dbReference type="Proteomes" id="UP001597549">
    <property type="component" value="Unassembled WGS sequence"/>
</dbReference>
<dbReference type="InterPro" id="IPR037066">
    <property type="entry name" value="Plug_dom_sf"/>
</dbReference>
<evidence type="ECO:0000256" key="2">
    <source>
        <dbReference type="ARBA" id="ARBA00022448"/>
    </source>
</evidence>
<accession>A0ABW5Z9Q5</accession>
<keyword evidence="3 10" id="KW-1134">Transmembrane beta strand</keyword>
<dbReference type="Gene3D" id="2.170.130.10">
    <property type="entry name" value="TonB-dependent receptor, plug domain"/>
    <property type="match status" value="1"/>
</dbReference>
<protein>
    <submittedName>
        <fullName evidence="14">TonB-dependent receptor plug domain-containing protein</fullName>
    </submittedName>
</protein>
<evidence type="ECO:0000256" key="6">
    <source>
        <dbReference type="ARBA" id="ARBA00023077"/>
    </source>
</evidence>
<dbReference type="InterPro" id="IPR036942">
    <property type="entry name" value="Beta-barrel_TonB_sf"/>
</dbReference>
<comment type="subcellular location">
    <subcellularLocation>
        <location evidence="1 10">Cell outer membrane</location>
        <topology evidence="1 10">Multi-pass membrane protein</topology>
    </subcellularLocation>
</comment>
<dbReference type="InterPro" id="IPR000531">
    <property type="entry name" value="Beta-barrel_TonB"/>
</dbReference>
<comment type="similarity">
    <text evidence="10 11">Belongs to the TonB-dependent receptor family.</text>
</comment>
<evidence type="ECO:0000313" key="15">
    <source>
        <dbReference type="Proteomes" id="UP001597549"/>
    </source>
</evidence>
<dbReference type="Pfam" id="PF07715">
    <property type="entry name" value="Plug"/>
    <property type="match status" value="1"/>
</dbReference>
<dbReference type="RefSeq" id="WP_379808026.1">
    <property type="nucleotide sequence ID" value="NZ_JBHUOL010000018.1"/>
</dbReference>
<evidence type="ECO:0000256" key="3">
    <source>
        <dbReference type="ARBA" id="ARBA00022452"/>
    </source>
</evidence>
<dbReference type="PANTHER" id="PTHR30069">
    <property type="entry name" value="TONB-DEPENDENT OUTER MEMBRANE RECEPTOR"/>
    <property type="match status" value="1"/>
</dbReference>
<dbReference type="Pfam" id="PF00593">
    <property type="entry name" value="TonB_dep_Rec_b-barrel"/>
    <property type="match status" value="1"/>
</dbReference>
<keyword evidence="8 14" id="KW-0675">Receptor</keyword>
<evidence type="ECO:0000256" key="8">
    <source>
        <dbReference type="ARBA" id="ARBA00023170"/>
    </source>
</evidence>
<keyword evidence="7 10" id="KW-0472">Membrane</keyword>
<proteinExistence type="inferred from homology"/>
<feature type="domain" description="TonB-dependent receptor plug" evidence="13">
    <location>
        <begin position="46"/>
        <end position="144"/>
    </location>
</feature>
<evidence type="ECO:0000256" key="11">
    <source>
        <dbReference type="RuleBase" id="RU003357"/>
    </source>
</evidence>
<feature type="domain" description="TonB-dependent receptor-like beta-barrel" evidence="12">
    <location>
        <begin position="169"/>
        <end position="583"/>
    </location>
</feature>
<gene>
    <name evidence="14" type="ORF">ACFSX9_12130</name>
</gene>
<dbReference type="SUPFAM" id="SSF56935">
    <property type="entry name" value="Porins"/>
    <property type="match status" value="1"/>
</dbReference>
<keyword evidence="5" id="KW-0732">Signal</keyword>
<sequence length="609" mass="69964">MKAVQLSSILIFLFLGGSIWAQDSTAILLREVEVSDHLLKDFSKTQNINTLSDSIIKRNQSFLTSLLNYNSLIYFKENGLGGASSPSFRGTTASQTAVVWNGININSQLLGQTDFNTINSLGFNSIIVKPGGGSVLYGSGAIGGSIHLNTDLYYYKKFEKEVFLKYGSFNTFEGRFQTKLASEKYSLQIGFSQMSSDNDYKWLKKNRRNLNGEFQNYSFSTNFGFKINQKNTVKFFSNVFDGERHFSLVLPTEIPTKYSNYNVRNLLEWQADFNKFTSRLKVAHLHEAYKYFPNIKNDFYTFGKVETFIVKHDLAYAISDKMKLNSVLDFTQNKGDGSDILNKKRQIGSASLLFSHLIGNNFLYEITARKEITENYESPFLFSLGTKQNATDYYTIKLNASKSFRIPTFNDLYWLGSGNTDLKPETSLQAELINEFNFKNFGFSVTGFYNSVEDMLRWIPSGSVWRPQNTDEVEIFGLETGFFYKKSLGDHHFQINGNYGYTSSRDKKLDKYLIYVPNHKANAHISYSKKQLAIYVDYLFVGEVYTRSDNNARYNLDAYQVYNLGADYTFRTNYMLGIKVQNLLDTHYESVENRPLPGRNFMMYLNIKF</sequence>
<reference evidence="15" key="1">
    <citation type="journal article" date="2019" name="Int. J. Syst. Evol. Microbiol.">
        <title>The Global Catalogue of Microorganisms (GCM) 10K type strain sequencing project: providing services to taxonomists for standard genome sequencing and annotation.</title>
        <authorList>
            <consortium name="The Broad Institute Genomics Platform"/>
            <consortium name="The Broad Institute Genome Sequencing Center for Infectious Disease"/>
            <person name="Wu L."/>
            <person name="Ma J."/>
        </authorList>
    </citation>
    <scope>NUCLEOTIDE SEQUENCE [LARGE SCALE GENOMIC DNA]</scope>
    <source>
        <strain evidence="15">KCTC 52644</strain>
    </source>
</reference>
<evidence type="ECO:0000259" key="13">
    <source>
        <dbReference type="Pfam" id="PF07715"/>
    </source>
</evidence>
<keyword evidence="4 10" id="KW-0812">Transmembrane</keyword>
<evidence type="ECO:0000256" key="4">
    <source>
        <dbReference type="ARBA" id="ARBA00022692"/>
    </source>
</evidence>
<dbReference type="PROSITE" id="PS52016">
    <property type="entry name" value="TONB_DEPENDENT_REC_3"/>
    <property type="match status" value="1"/>
</dbReference>
<keyword evidence="2 10" id="KW-0813">Transport</keyword>
<evidence type="ECO:0000256" key="1">
    <source>
        <dbReference type="ARBA" id="ARBA00004571"/>
    </source>
</evidence>
<keyword evidence="6 11" id="KW-0798">TonB box</keyword>
<evidence type="ECO:0000256" key="5">
    <source>
        <dbReference type="ARBA" id="ARBA00022729"/>
    </source>
</evidence>
<organism evidence="14 15">
    <name type="scientific">Flavobacterium ardleyense</name>
    <dbReference type="NCBI Taxonomy" id="2038737"/>
    <lineage>
        <taxon>Bacteria</taxon>
        <taxon>Pseudomonadati</taxon>
        <taxon>Bacteroidota</taxon>
        <taxon>Flavobacteriia</taxon>
        <taxon>Flavobacteriales</taxon>
        <taxon>Flavobacteriaceae</taxon>
        <taxon>Flavobacterium</taxon>
    </lineage>
</organism>
<dbReference type="InterPro" id="IPR039426">
    <property type="entry name" value="TonB-dep_rcpt-like"/>
</dbReference>
<name>A0ABW5Z9Q5_9FLAO</name>
<evidence type="ECO:0000313" key="14">
    <source>
        <dbReference type="EMBL" id="MFD2909478.1"/>
    </source>
</evidence>
<dbReference type="EMBL" id="JBHUOL010000018">
    <property type="protein sequence ID" value="MFD2909478.1"/>
    <property type="molecule type" value="Genomic_DNA"/>
</dbReference>